<dbReference type="EMBL" id="NTYF01000023">
    <property type="protein sequence ID" value="PER55791.1"/>
    <property type="molecule type" value="Genomic_DNA"/>
</dbReference>
<evidence type="ECO:0000313" key="2">
    <source>
        <dbReference type="Proteomes" id="UP000219897"/>
    </source>
</evidence>
<dbReference type="RefSeq" id="WP_098317128.1">
    <property type="nucleotide sequence ID" value="NZ_NTYF01000023.1"/>
</dbReference>
<accession>A0ABD6S8G9</accession>
<reference evidence="1 2" key="1">
    <citation type="submission" date="2017-09" db="EMBL/GenBank/DDBJ databases">
        <title>Large-scale bioinformatics analysis of Bacillus genomes uncovers conserved roles of natural products in bacterial physiology.</title>
        <authorList>
            <consortium name="Agbiome Team Llc"/>
            <person name="Bleich R.M."/>
            <person name="Kirk G.J."/>
            <person name="Santa Maria K.C."/>
            <person name="Allen S.E."/>
            <person name="Farag S."/>
            <person name="Shank E.A."/>
            <person name="Bowers A."/>
        </authorList>
    </citation>
    <scope>NUCLEOTIDE SEQUENCE [LARGE SCALE GENOMIC DNA]</scope>
    <source>
        <strain evidence="1 2">AFS005140</strain>
    </source>
</reference>
<name>A0ABD6S8G9_BACTU</name>
<dbReference type="Proteomes" id="UP000219897">
    <property type="component" value="Unassembled WGS sequence"/>
</dbReference>
<proteinExistence type="predicted"/>
<protein>
    <submittedName>
        <fullName evidence="1">Uncharacterized protein</fullName>
    </submittedName>
</protein>
<gene>
    <name evidence="1" type="ORF">CN495_08555</name>
</gene>
<sequence length="114" mass="13637">MGVQEQQGHIDFDFFKQMAELHNTVSLGDKEEKEFDAFVLENKEKCKRPEILEIFSERMSPTEEYVVEHYEMCKVFFDIMKSFEDWTKLEFGLRTSIRLGIFEDVFEECSSKKK</sequence>
<comment type="caution">
    <text evidence="1">The sequence shown here is derived from an EMBL/GenBank/DDBJ whole genome shotgun (WGS) entry which is preliminary data.</text>
</comment>
<organism evidence="1 2">
    <name type="scientific">Bacillus thuringiensis</name>
    <dbReference type="NCBI Taxonomy" id="1428"/>
    <lineage>
        <taxon>Bacteria</taxon>
        <taxon>Bacillati</taxon>
        <taxon>Bacillota</taxon>
        <taxon>Bacilli</taxon>
        <taxon>Bacillales</taxon>
        <taxon>Bacillaceae</taxon>
        <taxon>Bacillus</taxon>
        <taxon>Bacillus cereus group</taxon>
    </lineage>
</organism>
<evidence type="ECO:0000313" key="1">
    <source>
        <dbReference type="EMBL" id="PER55791.1"/>
    </source>
</evidence>
<dbReference type="AlphaFoldDB" id="A0ABD6S8G9"/>